<feature type="region of interest" description="Disordered" evidence="1">
    <location>
        <begin position="369"/>
        <end position="388"/>
    </location>
</feature>
<dbReference type="InterPro" id="IPR008581">
    <property type="entry name" value="DUF863_pln"/>
</dbReference>
<evidence type="ECO:0000313" key="2">
    <source>
        <dbReference type="EMBL" id="KAK4367576.1"/>
    </source>
</evidence>
<dbReference type="PANTHER" id="PTHR33167">
    <property type="entry name" value="TRANSCRIPTION FACTOR, PUTATIVE (DUF863)-RELATED"/>
    <property type="match status" value="1"/>
</dbReference>
<dbReference type="PANTHER" id="PTHR33167:SF63">
    <property type="entry name" value="MYB-CC TYPE TRANSCRIPTION FACTOR LHEQLE-CONTAINING DOMAIN-CONTAINING PROTEIN"/>
    <property type="match status" value="1"/>
</dbReference>
<proteinExistence type="predicted"/>
<evidence type="ECO:0000256" key="1">
    <source>
        <dbReference type="SAM" id="MobiDB-lite"/>
    </source>
</evidence>
<gene>
    <name evidence="2" type="ORF">RND71_011368</name>
</gene>
<dbReference type="Gene3D" id="3.40.50.720">
    <property type="entry name" value="NAD(P)-binding Rossmann-like Domain"/>
    <property type="match status" value="1"/>
</dbReference>
<feature type="region of interest" description="Disordered" evidence="1">
    <location>
        <begin position="675"/>
        <end position="700"/>
    </location>
</feature>
<comment type="caution">
    <text evidence="2">The sequence shown here is derived from an EMBL/GenBank/DDBJ whole genome shotgun (WGS) entry which is preliminary data.</text>
</comment>
<feature type="compositionally biased region" description="Basic residues" evidence="1">
    <location>
        <begin position="740"/>
        <end position="754"/>
    </location>
</feature>
<feature type="region of interest" description="Disordered" evidence="1">
    <location>
        <begin position="1"/>
        <end position="20"/>
    </location>
</feature>
<accession>A0AAE1SD97</accession>
<dbReference type="Pfam" id="PF05904">
    <property type="entry name" value="DUF863"/>
    <property type="match status" value="1"/>
</dbReference>
<sequence length="1143" mass="128397">MSDLNNNGTNTPWLLNHENKSRKRSQCTDSVLFPQPVDGYFECDREKMRQTILKHETVFRHQLQELHRLYRRQRYLMNEHRRKEMLNHQTKTFQSTPSLSHFPSLDSIAGHLATKDAAKNQSSFDFIKTDGRSIHFSSQVTKSSKECESHQPGITLFQRKMFNSRLEFHSDAGLECDNSSKRTDELADLNKPLTLEEAPPLVTDINISNINCLENGIYDGVKFSSESLKERIGGICLNHPPCTNEDEQLTIKLNAEQKQPDNGSSGRLETAENLPKAFQSSQGHELFKHSLFKETKNEHQRKKTLFGIEIHEDNQIQSSSFSNVQTSTHKSHPLSQSYTELLRNLEAYRGNMHMSKSSVLKNDRETSCVSQPEAAGKTPISGDFQRKQENSREALPWLVVKSQESAEQTKGRENCYHLNLDSLQNSSQQFFRREGTSVNSSQFIDQRGGTLSSRSTEDSECQKVEVSDSYKIRTIFGVPNFSASKDSHTGDETVSRKQVEAKDIVQEKGLNGGFSGLRYQIDLNLSLDEEEAPSAPPLLQAVVRIATTEIDLEAPAVLEPEAEYRNSKHTLEEANKSNDEAMRVAAESIISISMSVVNGEMNDVLQTEPSDCLKWLAVLASSHSSSQECSGTMSKFDEESIPDGFDYFEFMTLMLEDMKEEEYYYKMPTLESHKDEETVSISLPKRPRRGQARRGRQRKDFQRDILPGIISLSRYEVKKDILAFEELFKASGSSWQSSSSHRKTSKSGRGRRRLGNADPSPTIPADCSPPVNQPCSSELGLEEKSLTRRLRFYRQAVTLPNFTRLSNGLPVQTQQPKSPSSLCHLASLTKIILYCVGPFRLYGEPVVEACTDSGCDYLDICGEPEFMERMEVKYHDKGSLIVSACGLDSVPAELGLMFNSRQCLPPAVPNRVEAYLSLESEKIIVGNFATYESAVLGVANTDKLQELRRSRPKRPRPLMAIVGGPLMDHLKEVGVWAVKLPSADAIVVQKTLSCLVENPHGLPGVNESTEQVERREAFWSSIKPAHFGMKIASKSVLGVVRYITVGVFIGLFGKTAIGRWLLLKFPSLFSLGWFRKKGPTEDEVASATFKMWFVEHGFSDGSFASQGNRKPDTEIISRVMGPEIGYLTTPIILVKCALILLNE</sequence>
<keyword evidence="3" id="KW-1185">Reference proteome</keyword>
<dbReference type="Proteomes" id="UP001291623">
    <property type="component" value="Unassembled WGS sequence"/>
</dbReference>
<feature type="compositionally biased region" description="Polar residues" evidence="1">
    <location>
        <begin position="1"/>
        <end position="13"/>
    </location>
</feature>
<organism evidence="2 3">
    <name type="scientific">Anisodus tanguticus</name>
    <dbReference type="NCBI Taxonomy" id="243964"/>
    <lineage>
        <taxon>Eukaryota</taxon>
        <taxon>Viridiplantae</taxon>
        <taxon>Streptophyta</taxon>
        <taxon>Embryophyta</taxon>
        <taxon>Tracheophyta</taxon>
        <taxon>Spermatophyta</taxon>
        <taxon>Magnoliopsida</taxon>
        <taxon>eudicotyledons</taxon>
        <taxon>Gunneridae</taxon>
        <taxon>Pentapetalae</taxon>
        <taxon>asterids</taxon>
        <taxon>lamiids</taxon>
        <taxon>Solanales</taxon>
        <taxon>Solanaceae</taxon>
        <taxon>Solanoideae</taxon>
        <taxon>Hyoscyameae</taxon>
        <taxon>Anisodus</taxon>
    </lineage>
</organism>
<protein>
    <submittedName>
        <fullName evidence="2">Uncharacterized protein</fullName>
    </submittedName>
</protein>
<dbReference type="EMBL" id="JAVYJV010000006">
    <property type="protein sequence ID" value="KAK4367576.1"/>
    <property type="molecule type" value="Genomic_DNA"/>
</dbReference>
<feature type="compositionally biased region" description="Basic residues" evidence="1">
    <location>
        <begin position="685"/>
        <end position="697"/>
    </location>
</feature>
<feature type="region of interest" description="Disordered" evidence="1">
    <location>
        <begin position="734"/>
        <end position="776"/>
    </location>
</feature>
<dbReference type="AlphaFoldDB" id="A0AAE1SD97"/>
<reference evidence="2" key="1">
    <citation type="submission" date="2023-12" db="EMBL/GenBank/DDBJ databases">
        <title>Genome assembly of Anisodus tanguticus.</title>
        <authorList>
            <person name="Wang Y.-J."/>
        </authorList>
    </citation>
    <scope>NUCLEOTIDE SEQUENCE</scope>
    <source>
        <strain evidence="2">KB-2021</strain>
        <tissue evidence="2">Leaf</tissue>
    </source>
</reference>
<name>A0AAE1SD97_9SOLA</name>
<evidence type="ECO:0000313" key="3">
    <source>
        <dbReference type="Proteomes" id="UP001291623"/>
    </source>
</evidence>